<dbReference type="Proteomes" id="UP000835052">
    <property type="component" value="Unassembled WGS sequence"/>
</dbReference>
<name>A0A8S1HUF3_9PELO</name>
<sequence length="124" mass="14248">MLHPEARGRGLLRAVQQIAALFPSSFRKMRSICCTPIPHDRPFFQMTFTISEISDQENVVDTTQIVEELMRTNEEFIRDAALKQATTRAINETAIQFENLVPLSFDQDQLVRQAEQKNGILKKK</sequence>
<reference evidence="1" key="1">
    <citation type="submission" date="2020-10" db="EMBL/GenBank/DDBJ databases">
        <authorList>
            <person name="Kikuchi T."/>
        </authorList>
    </citation>
    <scope>NUCLEOTIDE SEQUENCE</scope>
    <source>
        <strain evidence="1">NKZ352</strain>
    </source>
</reference>
<protein>
    <submittedName>
        <fullName evidence="1">Uncharacterized protein</fullName>
    </submittedName>
</protein>
<dbReference type="AlphaFoldDB" id="A0A8S1HUF3"/>
<dbReference type="OrthoDB" id="5826274at2759"/>
<evidence type="ECO:0000313" key="1">
    <source>
        <dbReference type="EMBL" id="CAD6198171.1"/>
    </source>
</evidence>
<dbReference type="EMBL" id="CAJGYM010000117">
    <property type="protein sequence ID" value="CAD6198171.1"/>
    <property type="molecule type" value="Genomic_DNA"/>
</dbReference>
<keyword evidence="2" id="KW-1185">Reference proteome</keyword>
<gene>
    <name evidence="1" type="ORF">CAUJ_LOCUS14077</name>
</gene>
<accession>A0A8S1HUF3</accession>
<proteinExistence type="predicted"/>
<comment type="caution">
    <text evidence="1">The sequence shown here is derived from an EMBL/GenBank/DDBJ whole genome shotgun (WGS) entry which is preliminary data.</text>
</comment>
<organism evidence="1 2">
    <name type="scientific">Caenorhabditis auriculariae</name>
    <dbReference type="NCBI Taxonomy" id="2777116"/>
    <lineage>
        <taxon>Eukaryota</taxon>
        <taxon>Metazoa</taxon>
        <taxon>Ecdysozoa</taxon>
        <taxon>Nematoda</taxon>
        <taxon>Chromadorea</taxon>
        <taxon>Rhabditida</taxon>
        <taxon>Rhabditina</taxon>
        <taxon>Rhabditomorpha</taxon>
        <taxon>Rhabditoidea</taxon>
        <taxon>Rhabditidae</taxon>
        <taxon>Peloderinae</taxon>
        <taxon>Caenorhabditis</taxon>
    </lineage>
</organism>
<evidence type="ECO:0000313" key="2">
    <source>
        <dbReference type="Proteomes" id="UP000835052"/>
    </source>
</evidence>